<dbReference type="Pfam" id="PF04143">
    <property type="entry name" value="Sulf_transp"/>
    <property type="match status" value="1"/>
</dbReference>
<organism evidence="2 3">
    <name type="scientific">Desulfosporosinus acididurans</name>
    <dbReference type="NCBI Taxonomy" id="476652"/>
    <lineage>
        <taxon>Bacteria</taxon>
        <taxon>Bacillati</taxon>
        <taxon>Bacillota</taxon>
        <taxon>Clostridia</taxon>
        <taxon>Eubacteriales</taxon>
        <taxon>Desulfitobacteriaceae</taxon>
        <taxon>Desulfosporosinus</taxon>
    </lineage>
</organism>
<keyword evidence="1" id="KW-0472">Membrane</keyword>
<evidence type="ECO:0000256" key="1">
    <source>
        <dbReference type="SAM" id="Phobius"/>
    </source>
</evidence>
<gene>
    <name evidence="2" type="ORF">DEAC_c15850</name>
</gene>
<keyword evidence="1" id="KW-1133">Transmembrane helix</keyword>
<dbReference type="AlphaFoldDB" id="A0A0J1INC3"/>
<sequence length="93" mass="10186">MTTYVIPLIIGFFFAFALQKAGLGHYHRIVNQFRFKDNTIMKFMMTGISVGLVGLYALKDLGFIQLDQMSSTYIVGNLLGGLLFGVGMALAGT</sequence>
<keyword evidence="1" id="KW-0812">Transmembrane</keyword>
<dbReference type="STRING" id="476652.DEAC_c15850"/>
<feature type="transmembrane region" description="Helical" evidence="1">
    <location>
        <begin position="39"/>
        <end position="58"/>
    </location>
</feature>
<evidence type="ECO:0000313" key="3">
    <source>
        <dbReference type="Proteomes" id="UP000036356"/>
    </source>
</evidence>
<evidence type="ECO:0000313" key="2">
    <source>
        <dbReference type="EMBL" id="KLU66186.1"/>
    </source>
</evidence>
<proteinExistence type="predicted"/>
<dbReference type="EMBL" id="LDZY01000005">
    <property type="protein sequence ID" value="KLU66186.1"/>
    <property type="molecule type" value="Genomic_DNA"/>
</dbReference>
<dbReference type="PATRIC" id="fig|476652.3.peg.1639"/>
<accession>A0A0J1INC3</accession>
<comment type="caution">
    <text evidence="2">The sequence shown here is derived from an EMBL/GenBank/DDBJ whole genome shotgun (WGS) entry which is preliminary data.</text>
</comment>
<reference evidence="2 3" key="1">
    <citation type="submission" date="2015-06" db="EMBL/GenBank/DDBJ databases">
        <title>Draft genome of the moderately acidophilic sulfate reducer Candidatus Desulfosporosinus acididurans strain M1.</title>
        <authorList>
            <person name="Poehlein A."/>
            <person name="Petzsch P."/>
            <person name="Johnson B.D."/>
            <person name="Schloemann M."/>
            <person name="Daniel R."/>
            <person name="Muehling M."/>
        </authorList>
    </citation>
    <scope>NUCLEOTIDE SEQUENCE [LARGE SCALE GENOMIC DNA]</scope>
    <source>
        <strain evidence="2 3">M1</strain>
    </source>
</reference>
<feature type="transmembrane region" description="Helical" evidence="1">
    <location>
        <begin position="70"/>
        <end position="91"/>
    </location>
</feature>
<dbReference type="Proteomes" id="UP000036356">
    <property type="component" value="Unassembled WGS sequence"/>
</dbReference>
<keyword evidence="3" id="KW-1185">Reference proteome</keyword>
<protein>
    <submittedName>
        <fullName evidence="2">Uncharacterized protein</fullName>
    </submittedName>
</protein>
<feature type="transmembrane region" description="Helical" evidence="1">
    <location>
        <begin position="6"/>
        <end position="27"/>
    </location>
</feature>
<dbReference type="InterPro" id="IPR007272">
    <property type="entry name" value="Sulf_transp_TsuA/YedE"/>
</dbReference>
<name>A0A0J1INC3_9FIRM</name>